<dbReference type="InterPro" id="IPR000111">
    <property type="entry name" value="Glyco_hydro_27/36_CS"/>
</dbReference>
<accession>A0ABP1FJ22</accession>
<evidence type="ECO:0000256" key="9">
    <source>
        <dbReference type="SAM" id="SignalP"/>
    </source>
</evidence>
<name>A0ABP1FJ22_9CHLO</name>
<dbReference type="InterPro" id="IPR013780">
    <property type="entry name" value="Glyco_hydro_b"/>
</dbReference>
<dbReference type="InterPro" id="IPR013785">
    <property type="entry name" value="Aldolase_TIM"/>
</dbReference>
<evidence type="ECO:0000256" key="7">
    <source>
        <dbReference type="RuleBase" id="RU361168"/>
    </source>
</evidence>
<keyword evidence="4 9" id="KW-0732">Signal</keyword>
<dbReference type="PROSITE" id="PS00512">
    <property type="entry name" value="ALPHA_GALACTOSIDASE"/>
    <property type="match status" value="1"/>
</dbReference>
<evidence type="ECO:0000256" key="2">
    <source>
        <dbReference type="ARBA" id="ARBA00009743"/>
    </source>
</evidence>
<proteinExistence type="inferred from homology"/>
<evidence type="ECO:0000256" key="8">
    <source>
        <dbReference type="SAM" id="Phobius"/>
    </source>
</evidence>
<dbReference type="Proteomes" id="UP001497392">
    <property type="component" value="Unassembled WGS sequence"/>
</dbReference>
<dbReference type="CDD" id="cd14792">
    <property type="entry name" value="GH27"/>
    <property type="match status" value="1"/>
</dbReference>
<protein>
    <recommendedName>
        <fullName evidence="3 7">Alpha-galactosidase</fullName>
        <ecNumber evidence="3 7">3.2.1.22</ecNumber>
    </recommendedName>
    <alternativeName>
        <fullName evidence="7">Melibiase</fullName>
    </alternativeName>
</protein>
<dbReference type="InterPro" id="IPR002241">
    <property type="entry name" value="Glyco_hydro_27"/>
</dbReference>
<evidence type="ECO:0000259" key="10">
    <source>
        <dbReference type="Pfam" id="PF17801"/>
    </source>
</evidence>
<feature type="chain" id="PRO_5045594582" description="Alpha-galactosidase" evidence="9">
    <location>
        <begin position="19"/>
        <end position="491"/>
    </location>
</feature>
<feature type="domain" description="Alpha galactosidase C-terminal" evidence="10">
    <location>
        <begin position="313"/>
        <end position="394"/>
    </location>
</feature>
<keyword evidence="5 7" id="KW-0378">Hydrolase</keyword>
<dbReference type="SUPFAM" id="SSF51011">
    <property type="entry name" value="Glycosyl hydrolase domain"/>
    <property type="match status" value="1"/>
</dbReference>
<dbReference type="Pfam" id="PF16499">
    <property type="entry name" value="Melibiase_2"/>
    <property type="match status" value="1"/>
</dbReference>
<dbReference type="EMBL" id="CAXHTA020000001">
    <property type="protein sequence ID" value="CAL5218449.1"/>
    <property type="molecule type" value="Genomic_DNA"/>
</dbReference>
<dbReference type="Pfam" id="PF17801">
    <property type="entry name" value="Melibiase_C"/>
    <property type="match status" value="1"/>
</dbReference>
<keyword evidence="6 7" id="KW-0326">Glycosidase</keyword>
<keyword evidence="7" id="KW-1015">Disulfide bond</keyword>
<comment type="catalytic activity">
    <reaction evidence="1 7">
        <text>Hydrolysis of terminal, non-reducing alpha-D-galactose residues in alpha-D-galactosides, including galactose oligosaccharides, galactomannans and galactolipids.</text>
        <dbReference type="EC" id="3.2.1.22"/>
    </reaction>
</comment>
<evidence type="ECO:0000256" key="5">
    <source>
        <dbReference type="ARBA" id="ARBA00022801"/>
    </source>
</evidence>
<sequence length="491" mass="53480">MGLLVLAALLASVPLALGLNNTLAQTPTMGFNTWTAFGPDIDEQLVIQTAGFLNNLTLSKLGYNLIVLDDGWSTKERGVDGRLQADPKKFPSGLKALSDRLGGMGIQLGLFGDSGTRTCGGAAASYGHEELDAQTFASWGISYLKYDNCNSVKKDKQGVREQFELMRDALNKTGRNIVYAIDDWGVSNPWEYGISVANSWRTTAGLSDTGEPASWDSIIRGLDNNAGLGRFAGPGGWNNMDFLQIGEPLSEELTMDEIRSHFALWAIAKSPLFISTDLRQITKDALGVLMSEELIAVNQDPLGTPGDLIWKQGSDEIWGTGLKGGARAVAMLNRHFDEDPLFDNSSITLHWHHLGWEPNMPATVRDLYQKKDLGLFTNNFTVVVPDHGVMAIKLTPSKFADSFDAWRPWDCGIETDTGTHGVWACFSHTALDYPKLFGYTIPIDKTVAAAMGSVIALLCVAVVGLAVGWRLAVTRSRKAYKKWGEEAGQTA</sequence>
<dbReference type="PANTHER" id="PTHR11452:SF75">
    <property type="entry name" value="ALPHA-GALACTOSIDASE MEL1"/>
    <property type="match status" value="1"/>
</dbReference>
<dbReference type="InterPro" id="IPR041233">
    <property type="entry name" value="Melibiase_C"/>
</dbReference>
<dbReference type="Gene3D" id="2.60.40.1180">
    <property type="entry name" value="Golgi alpha-mannosidase II"/>
    <property type="match status" value="1"/>
</dbReference>
<evidence type="ECO:0000256" key="3">
    <source>
        <dbReference type="ARBA" id="ARBA00012755"/>
    </source>
</evidence>
<dbReference type="Gene3D" id="3.20.20.70">
    <property type="entry name" value="Aldolase class I"/>
    <property type="match status" value="1"/>
</dbReference>
<dbReference type="PANTHER" id="PTHR11452">
    <property type="entry name" value="ALPHA-GALACTOSIDASE/ALPHA-N-ACETYLGALACTOSAMINIDASE"/>
    <property type="match status" value="1"/>
</dbReference>
<dbReference type="SUPFAM" id="SSF51445">
    <property type="entry name" value="(Trans)glycosidases"/>
    <property type="match status" value="1"/>
</dbReference>
<dbReference type="EC" id="3.2.1.22" evidence="3 7"/>
<evidence type="ECO:0000256" key="6">
    <source>
        <dbReference type="ARBA" id="ARBA00023295"/>
    </source>
</evidence>
<evidence type="ECO:0000256" key="4">
    <source>
        <dbReference type="ARBA" id="ARBA00022729"/>
    </source>
</evidence>
<dbReference type="PRINTS" id="PR00740">
    <property type="entry name" value="GLHYDRLASE27"/>
</dbReference>
<dbReference type="InterPro" id="IPR017853">
    <property type="entry name" value="GH"/>
</dbReference>
<evidence type="ECO:0000313" key="11">
    <source>
        <dbReference type="EMBL" id="CAL5218449.1"/>
    </source>
</evidence>
<organism evidence="11 12">
    <name type="scientific">Coccomyxa viridis</name>
    <dbReference type="NCBI Taxonomy" id="1274662"/>
    <lineage>
        <taxon>Eukaryota</taxon>
        <taxon>Viridiplantae</taxon>
        <taxon>Chlorophyta</taxon>
        <taxon>core chlorophytes</taxon>
        <taxon>Trebouxiophyceae</taxon>
        <taxon>Trebouxiophyceae incertae sedis</taxon>
        <taxon>Coccomyxaceae</taxon>
        <taxon>Coccomyxa</taxon>
    </lineage>
</organism>
<keyword evidence="8" id="KW-1133">Transmembrane helix</keyword>
<feature type="signal peptide" evidence="9">
    <location>
        <begin position="1"/>
        <end position="18"/>
    </location>
</feature>
<keyword evidence="8" id="KW-0472">Membrane</keyword>
<comment type="caution">
    <text evidence="11">The sequence shown here is derived from an EMBL/GenBank/DDBJ whole genome shotgun (WGS) entry which is preliminary data.</text>
</comment>
<keyword evidence="8" id="KW-0812">Transmembrane</keyword>
<evidence type="ECO:0000256" key="1">
    <source>
        <dbReference type="ARBA" id="ARBA00001255"/>
    </source>
</evidence>
<comment type="similarity">
    <text evidence="2 7">Belongs to the glycosyl hydrolase 27 family.</text>
</comment>
<feature type="transmembrane region" description="Helical" evidence="8">
    <location>
        <begin position="447"/>
        <end position="472"/>
    </location>
</feature>
<gene>
    <name evidence="11" type="primary">g130</name>
    <name evidence="11" type="ORF">VP750_LOCUS108</name>
</gene>
<reference evidence="11 12" key="1">
    <citation type="submission" date="2024-06" db="EMBL/GenBank/DDBJ databases">
        <authorList>
            <person name="Kraege A."/>
            <person name="Thomma B."/>
        </authorList>
    </citation>
    <scope>NUCLEOTIDE SEQUENCE [LARGE SCALE GENOMIC DNA]</scope>
</reference>
<keyword evidence="12" id="KW-1185">Reference proteome</keyword>
<evidence type="ECO:0000313" key="12">
    <source>
        <dbReference type="Proteomes" id="UP001497392"/>
    </source>
</evidence>